<dbReference type="EMBL" id="JRTT01000045">
    <property type="protein sequence ID" value="KHD74386.1"/>
    <property type="molecule type" value="Genomic_DNA"/>
</dbReference>
<evidence type="ECO:0000313" key="3">
    <source>
        <dbReference type="Proteomes" id="UP000054537"/>
    </source>
</evidence>
<dbReference type="AlphaFoldDB" id="A0A0A6UG21"/>
<evidence type="ECO:0000313" key="2">
    <source>
        <dbReference type="EMBL" id="KHD74386.1"/>
    </source>
</evidence>
<dbReference type="eggNOG" id="ENOG5031YZM">
    <property type="taxonomic scope" value="Bacteria"/>
</dbReference>
<gene>
    <name evidence="2" type="ORF">MB27_29020</name>
</gene>
<evidence type="ECO:0000256" key="1">
    <source>
        <dbReference type="SAM" id="MobiDB-lite"/>
    </source>
</evidence>
<comment type="caution">
    <text evidence="2">The sequence shown here is derived from an EMBL/GenBank/DDBJ whole genome shotgun (WGS) entry which is preliminary data.</text>
</comment>
<accession>A0A0A6UG21</accession>
<protein>
    <submittedName>
        <fullName evidence="2">Uncharacterized protein</fullName>
    </submittedName>
</protein>
<dbReference type="STRING" id="1869.MB27_29020"/>
<keyword evidence="3" id="KW-1185">Reference proteome</keyword>
<reference evidence="2 3" key="1">
    <citation type="submission" date="2014-10" db="EMBL/GenBank/DDBJ databases">
        <title>Draft genome sequence of Actinoplanes utahensis NRRL 12052.</title>
        <authorList>
            <person name="Velasco-Bucheli B."/>
            <person name="del Cerro C."/>
            <person name="Hormigo D."/>
            <person name="Garcia J.L."/>
            <person name="Acebal C."/>
            <person name="Arroyo M."/>
            <person name="de la Mata I."/>
        </authorList>
    </citation>
    <scope>NUCLEOTIDE SEQUENCE [LARGE SCALE GENOMIC DNA]</scope>
    <source>
        <strain evidence="2 3">NRRL 12052</strain>
    </source>
</reference>
<feature type="region of interest" description="Disordered" evidence="1">
    <location>
        <begin position="37"/>
        <end position="67"/>
    </location>
</feature>
<sequence>MALSLLSACAEPGARPDGGNAASPMIAVSLPPATDTLPCTKATTAPGRSATPADVATPRSEGALPRPSNEYLDEAYREEMLRRQMEANDAYLNRRPLPETALPGAIRCAIRAEDALRPLHERKVYDKRAVEKALTAAGLPESYVRAPGSRDRMPHDGVIIGNWTGQACIVGYLSREYGAHIEYGSTTADGGCLPAGD</sequence>
<dbReference type="Proteomes" id="UP000054537">
    <property type="component" value="Unassembled WGS sequence"/>
</dbReference>
<proteinExistence type="predicted"/>
<organism evidence="2 3">
    <name type="scientific">Actinoplanes utahensis</name>
    <dbReference type="NCBI Taxonomy" id="1869"/>
    <lineage>
        <taxon>Bacteria</taxon>
        <taxon>Bacillati</taxon>
        <taxon>Actinomycetota</taxon>
        <taxon>Actinomycetes</taxon>
        <taxon>Micromonosporales</taxon>
        <taxon>Micromonosporaceae</taxon>
        <taxon>Actinoplanes</taxon>
    </lineage>
</organism>
<name>A0A0A6UG21_ACTUT</name>